<dbReference type="Proteomes" id="UP001314796">
    <property type="component" value="Unassembled WGS sequence"/>
</dbReference>
<evidence type="ECO:0000256" key="1">
    <source>
        <dbReference type="ARBA" id="ARBA00005695"/>
    </source>
</evidence>
<dbReference type="RefSeq" id="WP_204401003.1">
    <property type="nucleotide sequence ID" value="NZ_JAFBEE010000005.1"/>
</dbReference>
<dbReference type="Gene3D" id="3.40.190.10">
    <property type="entry name" value="Periplasmic binding protein-like II"/>
    <property type="match status" value="1"/>
</dbReference>
<dbReference type="EMBL" id="JAFBEE010000005">
    <property type="protein sequence ID" value="MBM7614621.1"/>
    <property type="molecule type" value="Genomic_DNA"/>
</dbReference>
<reference evidence="6 7" key="1">
    <citation type="submission" date="2021-01" db="EMBL/GenBank/DDBJ databases">
        <title>Genomic Encyclopedia of Type Strains, Phase IV (KMG-IV): sequencing the most valuable type-strain genomes for metagenomic binning, comparative biology and taxonomic classification.</title>
        <authorList>
            <person name="Goeker M."/>
        </authorList>
    </citation>
    <scope>NUCLEOTIDE SEQUENCE [LARGE SCALE GENOMIC DNA]</scope>
    <source>
        <strain evidence="6 7">DSM 25890</strain>
    </source>
</reference>
<dbReference type="PROSITE" id="PS51257">
    <property type="entry name" value="PROKAR_LIPOPROTEIN"/>
    <property type="match status" value="1"/>
</dbReference>
<evidence type="ECO:0000256" key="3">
    <source>
        <dbReference type="ARBA" id="ARBA00022729"/>
    </source>
</evidence>
<evidence type="ECO:0000313" key="6">
    <source>
        <dbReference type="EMBL" id="MBM7614621.1"/>
    </source>
</evidence>
<feature type="signal peptide" evidence="4">
    <location>
        <begin position="1"/>
        <end position="20"/>
    </location>
</feature>
<dbReference type="SUPFAM" id="SSF53850">
    <property type="entry name" value="Periplasmic binding protein-like II"/>
    <property type="match status" value="1"/>
</dbReference>
<evidence type="ECO:0000256" key="2">
    <source>
        <dbReference type="ARBA" id="ARBA00022448"/>
    </source>
</evidence>
<gene>
    <name evidence="6" type="ORF">JOC73_001133</name>
</gene>
<sequence length="603" mass="68135">MKKKMILLLVFTLVASMFLAACAPKEPTSVDQGTPTEEAKPENLRPLVVGSADFNGDFHTGWTNSTYDKNIRQLVWGFGLMTDNPAGEVIDSPLVEEKTVSEDLSTWTFKIKEGVKFHNGEELTVSDIKFTYEFYMDKEALEATGATSNFNEYIDTITIDEAANTITFKLNKVIYTTDSSIFYETWILAEDMITEGATAASQTVQEYVKANISNPIGYGPYVFVEYKESEYVKLKANPDYIGNAPAIKEIIVKHTPSETELDQLLLGEVDMLFALGEAEKIDPVLADDKFASNNYFRHGGGTMVLHTDYEAFQLTEVRQAFAYAFNRPKVIELFLGKYGVASQGPYSKNHWMMYEDNEKDLIGTAAEGKFEKSLTNYDIVDANGKFDEAANIAKAHELLDIAVAKTDGEYANLTGNADSGYMWKGEPLNIKIALTTFWSDTYHLTWNEEYVSKLGFGVTIVGLDWPIMYGHWTGNTTEERQYHAYVGGIGYVIKDNPRANYGVDKIKDWGHPSSNGPRFTGGSTFTAEEWDQLMIDIENTHPITGRDQYRELWREYVKTFNKEVPVIPVYSNQYFDLYTGDLENFSTNALWPWTRAILDANWK</sequence>
<feature type="domain" description="Solute-binding protein family 5" evidence="5">
    <location>
        <begin position="94"/>
        <end position="497"/>
    </location>
</feature>
<evidence type="ECO:0000256" key="4">
    <source>
        <dbReference type="SAM" id="SignalP"/>
    </source>
</evidence>
<keyword evidence="7" id="KW-1185">Reference proteome</keyword>
<keyword evidence="3 4" id="KW-0732">Signal</keyword>
<dbReference type="PIRSF" id="PIRSF002741">
    <property type="entry name" value="MppA"/>
    <property type="match status" value="1"/>
</dbReference>
<accession>A0ABS2NNW1</accession>
<dbReference type="CDD" id="cd00995">
    <property type="entry name" value="PBP2_NikA_DppA_OppA_like"/>
    <property type="match status" value="1"/>
</dbReference>
<dbReference type="PANTHER" id="PTHR30290:SF9">
    <property type="entry name" value="OLIGOPEPTIDE-BINDING PROTEIN APPA"/>
    <property type="match status" value="1"/>
</dbReference>
<dbReference type="InterPro" id="IPR039424">
    <property type="entry name" value="SBP_5"/>
</dbReference>
<dbReference type="InterPro" id="IPR030678">
    <property type="entry name" value="Peptide/Ni-bd"/>
</dbReference>
<dbReference type="PANTHER" id="PTHR30290">
    <property type="entry name" value="PERIPLASMIC BINDING COMPONENT OF ABC TRANSPORTER"/>
    <property type="match status" value="1"/>
</dbReference>
<proteinExistence type="inferred from homology"/>
<organism evidence="6 7">
    <name type="scientific">Alkaliphilus hydrothermalis</name>
    <dbReference type="NCBI Taxonomy" id="1482730"/>
    <lineage>
        <taxon>Bacteria</taxon>
        <taxon>Bacillati</taxon>
        <taxon>Bacillota</taxon>
        <taxon>Clostridia</taxon>
        <taxon>Peptostreptococcales</taxon>
        <taxon>Natronincolaceae</taxon>
        <taxon>Alkaliphilus</taxon>
    </lineage>
</organism>
<dbReference type="Gene3D" id="3.10.105.10">
    <property type="entry name" value="Dipeptide-binding Protein, Domain 3"/>
    <property type="match status" value="1"/>
</dbReference>
<dbReference type="Pfam" id="PF00496">
    <property type="entry name" value="SBP_bac_5"/>
    <property type="match status" value="1"/>
</dbReference>
<name>A0ABS2NNW1_9FIRM</name>
<feature type="chain" id="PRO_5045638668" evidence="4">
    <location>
        <begin position="21"/>
        <end position="603"/>
    </location>
</feature>
<evidence type="ECO:0000259" key="5">
    <source>
        <dbReference type="Pfam" id="PF00496"/>
    </source>
</evidence>
<protein>
    <submittedName>
        <fullName evidence="6">ABC-type transport system substrate-binding protein</fullName>
    </submittedName>
</protein>
<keyword evidence="2" id="KW-0813">Transport</keyword>
<comment type="caution">
    <text evidence="6">The sequence shown here is derived from an EMBL/GenBank/DDBJ whole genome shotgun (WGS) entry which is preliminary data.</text>
</comment>
<comment type="similarity">
    <text evidence="1">Belongs to the bacterial solute-binding protein 5 family.</text>
</comment>
<evidence type="ECO:0000313" key="7">
    <source>
        <dbReference type="Proteomes" id="UP001314796"/>
    </source>
</evidence>
<dbReference type="InterPro" id="IPR000914">
    <property type="entry name" value="SBP_5_dom"/>
</dbReference>